<evidence type="ECO:0000313" key="2">
    <source>
        <dbReference type="Proteomes" id="UP000269721"/>
    </source>
</evidence>
<dbReference type="Gene3D" id="3.30.710.10">
    <property type="entry name" value="Potassium Channel Kv1.1, Chain A"/>
    <property type="match status" value="1"/>
</dbReference>
<protein>
    <recommendedName>
        <fullName evidence="3">BTB domain-containing protein</fullName>
    </recommendedName>
</protein>
<organism evidence="1 2">
    <name type="scientific">Blyttiomyces helicus</name>
    <dbReference type="NCBI Taxonomy" id="388810"/>
    <lineage>
        <taxon>Eukaryota</taxon>
        <taxon>Fungi</taxon>
        <taxon>Fungi incertae sedis</taxon>
        <taxon>Chytridiomycota</taxon>
        <taxon>Chytridiomycota incertae sedis</taxon>
        <taxon>Chytridiomycetes</taxon>
        <taxon>Chytridiomycetes incertae sedis</taxon>
        <taxon>Blyttiomyces</taxon>
    </lineage>
</organism>
<reference evidence="2" key="1">
    <citation type="journal article" date="2018" name="Nat. Microbiol.">
        <title>Leveraging single-cell genomics to expand the fungal tree of life.</title>
        <authorList>
            <person name="Ahrendt S.R."/>
            <person name="Quandt C.A."/>
            <person name="Ciobanu D."/>
            <person name="Clum A."/>
            <person name="Salamov A."/>
            <person name="Andreopoulos B."/>
            <person name="Cheng J.F."/>
            <person name="Woyke T."/>
            <person name="Pelin A."/>
            <person name="Henrissat B."/>
            <person name="Reynolds N.K."/>
            <person name="Benny G.L."/>
            <person name="Smith M.E."/>
            <person name="James T.Y."/>
            <person name="Grigoriev I.V."/>
        </authorList>
    </citation>
    <scope>NUCLEOTIDE SEQUENCE [LARGE SCALE GENOMIC DNA]</scope>
</reference>
<sequence length="82" mass="8934">YFQENTSGIIHLPTLTPAVLSDIVTFMYHAWATQNGFGGAAAAMLRVDVPNVLRILDAAVYLELRGLAEMCAKCAAENFECQ</sequence>
<dbReference type="OrthoDB" id="333024at2759"/>
<proteinExistence type="predicted"/>
<gene>
    <name evidence="1" type="ORF">BDK51DRAFT_36513</name>
</gene>
<dbReference type="SUPFAM" id="SSF54695">
    <property type="entry name" value="POZ domain"/>
    <property type="match status" value="1"/>
</dbReference>
<accession>A0A4P9WM91</accession>
<evidence type="ECO:0000313" key="1">
    <source>
        <dbReference type="EMBL" id="RKO92290.1"/>
    </source>
</evidence>
<dbReference type="EMBL" id="KZ994698">
    <property type="protein sequence ID" value="RKO92290.1"/>
    <property type="molecule type" value="Genomic_DNA"/>
</dbReference>
<dbReference type="AlphaFoldDB" id="A0A4P9WM91"/>
<feature type="non-terminal residue" evidence="1">
    <location>
        <position position="1"/>
    </location>
</feature>
<evidence type="ECO:0008006" key="3">
    <source>
        <dbReference type="Google" id="ProtNLM"/>
    </source>
</evidence>
<dbReference type="InterPro" id="IPR011333">
    <property type="entry name" value="SKP1/BTB/POZ_sf"/>
</dbReference>
<name>A0A4P9WM91_9FUNG</name>
<dbReference type="Proteomes" id="UP000269721">
    <property type="component" value="Unassembled WGS sequence"/>
</dbReference>
<keyword evidence="2" id="KW-1185">Reference proteome</keyword>